<protein>
    <submittedName>
        <fullName evidence="2">Uncharacterized protein</fullName>
    </submittedName>
</protein>
<keyword evidence="1" id="KW-0812">Transmembrane</keyword>
<gene>
    <name evidence="2" type="ORF">HLA87_02475</name>
</gene>
<keyword evidence="1" id="KW-0472">Membrane</keyword>
<name>A0A6M4J9M3_9MOLU</name>
<dbReference type="KEGG" id="mmir:HLA87_02475"/>
<dbReference type="RefSeq" id="WP_171111598.1">
    <property type="nucleotide sequence ID" value="NZ_CP053096.1"/>
</dbReference>
<reference evidence="2 3" key="1">
    <citation type="submission" date="2020-05" db="EMBL/GenBank/DDBJ databases">
        <title>Novel Mycoplasma species detected in Mirounga angustirostris (northern elephant seal) from the USA.</title>
        <authorList>
            <person name="Volokhov D.V."/>
        </authorList>
    </citation>
    <scope>NUCLEOTIDE SEQUENCE [LARGE SCALE GENOMIC DNA]</scope>
    <source>
        <strain evidence="2 3">Mirounga ES2806-GEN</strain>
    </source>
</reference>
<feature type="transmembrane region" description="Helical" evidence="1">
    <location>
        <begin position="9"/>
        <end position="30"/>
    </location>
</feature>
<accession>A0A6M4J9M3</accession>
<evidence type="ECO:0000313" key="2">
    <source>
        <dbReference type="EMBL" id="QJR43640.1"/>
    </source>
</evidence>
<proteinExistence type="predicted"/>
<evidence type="ECO:0000256" key="1">
    <source>
        <dbReference type="SAM" id="Phobius"/>
    </source>
</evidence>
<dbReference type="EMBL" id="CP053096">
    <property type="protein sequence ID" value="QJR43640.1"/>
    <property type="molecule type" value="Genomic_DNA"/>
</dbReference>
<evidence type="ECO:0000313" key="3">
    <source>
        <dbReference type="Proteomes" id="UP000500686"/>
    </source>
</evidence>
<keyword evidence="1" id="KW-1133">Transmembrane helix</keyword>
<sequence>MNLKNKKILWLSVSIICLLLMITAILVATAPRWGEMGTYKVVMNPWDPKEYQYTTTWYNNKLYWLWRFYPTNNIPYLSHVIAYSSLTVTFAIASSYSIYKTIKLFKR</sequence>
<organism evidence="2 3">
    <name type="scientific">Mycoplasma miroungigenitalium</name>
    <dbReference type="NCBI Taxonomy" id="754515"/>
    <lineage>
        <taxon>Bacteria</taxon>
        <taxon>Bacillati</taxon>
        <taxon>Mycoplasmatota</taxon>
        <taxon>Mollicutes</taxon>
        <taxon>Mycoplasmataceae</taxon>
        <taxon>Mycoplasma</taxon>
    </lineage>
</organism>
<keyword evidence="3" id="KW-1185">Reference proteome</keyword>
<feature type="transmembrane region" description="Helical" evidence="1">
    <location>
        <begin position="76"/>
        <end position="99"/>
    </location>
</feature>
<dbReference type="AlphaFoldDB" id="A0A6M4J9M3"/>
<dbReference type="Proteomes" id="UP000500686">
    <property type="component" value="Chromosome"/>
</dbReference>